<dbReference type="SUPFAM" id="SSF53383">
    <property type="entry name" value="PLP-dependent transferases"/>
    <property type="match status" value="1"/>
</dbReference>
<evidence type="ECO:0000256" key="7">
    <source>
        <dbReference type="PIRSR" id="PIRSR001434-2"/>
    </source>
</evidence>
<dbReference type="InterPro" id="IPR015422">
    <property type="entry name" value="PyrdxlP-dep_Trfase_small"/>
</dbReference>
<sequence length="399" mass="42966">MSNKLPDWVSPETLAVRGGLMRSGFFETSEALYLNSGYVYDSAEAAERAFTGEDERFVYTRYGNPTVAMFQERLRQIEGTEAAFATASGMAAVFVALGAICKSGTRLVAARSLFGSCFVICNEILPSWGVETVFVDGDDLSQWEEALSKPTDAVFFETPSNPMQTLVDIRAVADMAHAAGAKVVLDNVFATPLLQRGLDFGADVIVYSGTKHIDGQGRVMGGAVLGTSEFIDGPVRELMRHTGPALSPFNAWTMLKGLETMKVRLDQSVASAQRIAEFLDGDPRVRNAIYPFLPSHPQYDLARAQMAGGGTVVTFELGAQPGKSGKERAFEVLNKLRVIDISNNLGDSKSLITHPATTTHRAMGPEGRASIGLTDAMVRLSVGLEGVDDLLRDLDIALG</sequence>
<dbReference type="Pfam" id="PF01053">
    <property type="entry name" value="Cys_Met_Meta_PP"/>
    <property type="match status" value="1"/>
</dbReference>
<dbReference type="GO" id="GO:0071266">
    <property type="term" value="P:'de novo' L-methionine biosynthetic process"/>
    <property type="evidence" value="ECO:0007669"/>
    <property type="project" value="UniProtKB-UniRule"/>
</dbReference>
<dbReference type="PANTHER" id="PTHR11808:SF80">
    <property type="entry name" value="CYSTATHIONINE GAMMA-LYASE"/>
    <property type="match status" value="1"/>
</dbReference>
<evidence type="ECO:0000313" key="9">
    <source>
        <dbReference type="EMBL" id="GEE00024.1"/>
    </source>
</evidence>
<accession>A0A7I9V4C6</accession>
<dbReference type="InterPro" id="IPR015421">
    <property type="entry name" value="PyrdxlP-dep_Trfase_major"/>
</dbReference>
<dbReference type="InterPro" id="IPR006234">
    <property type="entry name" value="O-succ-hSer_sulfhydrylase"/>
</dbReference>
<gene>
    <name evidence="6 9" type="primary">metZ</name>
    <name evidence="9" type="ORF">nbrc107696_04700</name>
</gene>
<protein>
    <recommendedName>
        <fullName evidence="6">O-succinylhomoserine sulfhydrylase</fullName>
        <shortName evidence="6">OSH sulfhydrylase</shortName>
        <shortName evidence="6">OSHS sulfhydrylase</shortName>
        <ecNumber evidence="6">2.5.1.-</ecNumber>
    </recommendedName>
</protein>
<dbReference type="GO" id="GO:0047982">
    <property type="term" value="F:homocysteine desulfhydrase activity"/>
    <property type="evidence" value="ECO:0007669"/>
    <property type="project" value="UniProtKB-EC"/>
</dbReference>
<dbReference type="Gene3D" id="3.90.1150.10">
    <property type="entry name" value="Aspartate Aminotransferase, domain 1"/>
    <property type="match status" value="1"/>
</dbReference>
<evidence type="ECO:0000256" key="2">
    <source>
        <dbReference type="ARBA" id="ARBA00022898"/>
    </source>
</evidence>
<keyword evidence="10" id="KW-1185">Reference proteome</keyword>
<proteinExistence type="inferred from homology"/>
<comment type="subunit">
    <text evidence="6">Homotetramer.</text>
</comment>
<reference evidence="10" key="1">
    <citation type="submission" date="2019-06" db="EMBL/GenBank/DDBJ databases">
        <title>Gordonia isolated from sludge of a wastewater treatment plant.</title>
        <authorList>
            <person name="Tamura T."/>
            <person name="Aoyama K."/>
            <person name="Kang Y."/>
            <person name="Saito S."/>
            <person name="Akiyama N."/>
            <person name="Yazawa K."/>
            <person name="Gonoi T."/>
            <person name="Mikami Y."/>
        </authorList>
    </citation>
    <scope>NUCLEOTIDE SEQUENCE [LARGE SCALE GENOMIC DNA]</scope>
    <source>
        <strain evidence="10">NBRC 107696</strain>
    </source>
</reference>
<organism evidence="9 10">
    <name type="scientific">Gordonia spumicola</name>
    <dbReference type="NCBI Taxonomy" id="589161"/>
    <lineage>
        <taxon>Bacteria</taxon>
        <taxon>Bacillati</taxon>
        <taxon>Actinomycetota</taxon>
        <taxon>Actinomycetes</taxon>
        <taxon>Mycobacteriales</taxon>
        <taxon>Gordoniaceae</taxon>
        <taxon>Gordonia</taxon>
    </lineage>
</organism>
<evidence type="ECO:0000256" key="3">
    <source>
        <dbReference type="ARBA" id="ARBA00023167"/>
    </source>
</evidence>
<evidence type="ECO:0000256" key="1">
    <source>
        <dbReference type="ARBA" id="ARBA00001933"/>
    </source>
</evidence>
<dbReference type="InterPro" id="IPR015424">
    <property type="entry name" value="PyrdxlP-dep_Trfase"/>
</dbReference>
<name>A0A7I9V4C6_9ACTN</name>
<dbReference type="InterPro" id="IPR000277">
    <property type="entry name" value="Cys/Met-Metab_PyrdxlP-dep_enz"/>
</dbReference>
<comment type="pathway">
    <text evidence="6">Amino-acid biosynthesis; L-methionine biosynthesis via de novo pathway; L-homocysteine from O-succinyl-L-homoserine: step 1/1.</text>
</comment>
<dbReference type="NCBIfam" id="TIGR01325">
    <property type="entry name" value="O_suc_HS_sulf"/>
    <property type="match status" value="1"/>
</dbReference>
<dbReference type="OrthoDB" id="9780685at2"/>
<evidence type="ECO:0000256" key="8">
    <source>
        <dbReference type="RuleBase" id="RU362118"/>
    </source>
</evidence>
<keyword evidence="2 6" id="KW-0663">Pyridoxal phosphate</keyword>
<comment type="similarity">
    <text evidence="6">Belongs to the trans-sulfuration enzymes family. MetZ subfamily.</text>
</comment>
<dbReference type="AlphaFoldDB" id="A0A7I9V4C6"/>
<dbReference type="GO" id="GO:0018826">
    <property type="term" value="F:methionine gamma-lyase activity"/>
    <property type="evidence" value="ECO:0007669"/>
    <property type="project" value="UniProtKB-EC"/>
</dbReference>
<dbReference type="GO" id="GO:0016765">
    <property type="term" value="F:transferase activity, transferring alkyl or aryl (other than methyl) groups"/>
    <property type="evidence" value="ECO:0007669"/>
    <property type="project" value="UniProtKB-UniRule"/>
</dbReference>
<dbReference type="FunFam" id="3.40.640.10:FF:000046">
    <property type="entry name" value="Cystathionine gamma-lyase"/>
    <property type="match status" value="1"/>
</dbReference>
<dbReference type="GO" id="GO:0019346">
    <property type="term" value="P:transsulfuration"/>
    <property type="evidence" value="ECO:0007669"/>
    <property type="project" value="InterPro"/>
</dbReference>
<dbReference type="GO" id="GO:0005737">
    <property type="term" value="C:cytoplasm"/>
    <property type="evidence" value="ECO:0007669"/>
    <property type="project" value="TreeGrafter"/>
</dbReference>
<dbReference type="HAMAP" id="MF_02056">
    <property type="entry name" value="MetZ"/>
    <property type="match status" value="1"/>
</dbReference>
<keyword evidence="3 6" id="KW-0486">Methionine biosynthesis</keyword>
<dbReference type="Gene3D" id="3.40.640.10">
    <property type="entry name" value="Type I PLP-dependent aspartate aminotransferase-like (Major domain)"/>
    <property type="match status" value="1"/>
</dbReference>
<evidence type="ECO:0000256" key="4">
    <source>
        <dbReference type="ARBA" id="ARBA00048780"/>
    </source>
</evidence>
<dbReference type="EMBL" id="BJOV01000002">
    <property type="protein sequence ID" value="GEE00024.1"/>
    <property type="molecule type" value="Genomic_DNA"/>
</dbReference>
<dbReference type="GO" id="GO:0071268">
    <property type="term" value="P:homocysteine biosynthetic process"/>
    <property type="evidence" value="ECO:0007669"/>
    <property type="project" value="InterPro"/>
</dbReference>
<evidence type="ECO:0000313" key="10">
    <source>
        <dbReference type="Proteomes" id="UP000444960"/>
    </source>
</evidence>
<comment type="catalytic activity">
    <reaction evidence="4">
        <text>L-homocysteine + H2O = 2-oxobutanoate + hydrogen sulfide + NH4(+) + H(+)</text>
        <dbReference type="Rhea" id="RHEA:14501"/>
        <dbReference type="ChEBI" id="CHEBI:15377"/>
        <dbReference type="ChEBI" id="CHEBI:15378"/>
        <dbReference type="ChEBI" id="CHEBI:16763"/>
        <dbReference type="ChEBI" id="CHEBI:28938"/>
        <dbReference type="ChEBI" id="CHEBI:29919"/>
        <dbReference type="ChEBI" id="CHEBI:58199"/>
        <dbReference type="EC" id="4.4.1.2"/>
    </reaction>
    <physiologicalReaction direction="left-to-right" evidence="4">
        <dbReference type="Rhea" id="RHEA:14502"/>
    </physiologicalReaction>
</comment>
<evidence type="ECO:0000256" key="5">
    <source>
        <dbReference type="ARBA" id="ARBA00052699"/>
    </source>
</evidence>
<dbReference type="Proteomes" id="UP000444960">
    <property type="component" value="Unassembled WGS sequence"/>
</dbReference>
<comment type="caution">
    <text evidence="9">The sequence shown here is derived from an EMBL/GenBank/DDBJ whole genome shotgun (WGS) entry which is preliminary data.</text>
</comment>
<evidence type="ECO:0000256" key="6">
    <source>
        <dbReference type="HAMAP-Rule" id="MF_02056"/>
    </source>
</evidence>
<dbReference type="CDD" id="cd00614">
    <property type="entry name" value="CGS_like"/>
    <property type="match status" value="1"/>
</dbReference>
<comment type="cofactor">
    <cofactor evidence="1 6 8">
        <name>pyridoxal 5'-phosphate</name>
        <dbReference type="ChEBI" id="CHEBI:597326"/>
    </cofactor>
</comment>
<comment type="catalytic activity">
    <reaction evidence="6">
        <text>O-succinyl-L-homoserine + hydrogen sulfide = L-homocysteine + succinate</text>
        <dbReference type="Rhea" id="RHEA:27826"/>
        <dbReference type="ChEBI" id="CHEBI:29919"/>
        <dbReference type="ChEBI" id="CHEBI:30031"/>
        <dbReference type="ChEBI" id="CHEBI:57661"/>
        <dbReference type="ChEBI" id="CHEBI:58199"/>
    </reaction>
</comment>
<dbReference type="RefSeq" id="WP_161893973.1">
    <property type="nucleotide sequence ID" value="NZ_BJOV01000002.1"/>
</dbReference>
<dbReference type="NCBIfam" id="NF005870">
    <property type="entry name" value="PRK07810.1"/>
    <property type="match status" value="1"/>
</dbReference>
<dbReference type="UniPathway" id="UPA00051">
    <property type="reaction ID" value="UER00449"/>
</dbReference>
<keyword evidence="6" id="KW-0808">Transferase</keyword>
<dbReference type="PANTHER" id="PTHR11808">
    <property type="entry name" value="TRANS-SULFURATION ENZYME FAMILY MEMBER"/>
    <property type="match status" value="1"/>
</dbReference>
<comment type="catalytic activity">
    <reaction evidence="5">
        <text>L-methionine + H2O = methanethiol + 2-oxobutanoate + NH4(+)</text>
        <dbReference type="Rhea" id="RHEA:23800"/>
        <dbReference type="ChEBI" id="CHEBI:15377"/>
        <dbReference type="ChEBI" id="CHEBI:16007"/>
        <dbReference type="ChEBI" id="CHEBI:16763"/>
        <dbReference type="ChEBI" id="CHEBI:28938"/>
        <dbReference type="ChEBI" id="CHEBI:57844"/>
        <dbReference type="EC" id="4.4.1.11"/>
    </reaction>
    <physiologicalReaction direction="left-to-right" evidence="5">
        <dbReference type="Rhea" id="RHEA:23801"/>
    </physiologicalReaction>
</comment>
<dbReference type="PIRSF" id="PIRSF001434">
    <property type="entry name" value="CGS"/>
    <property type="match status" value="1"/>
</dbReference>
<feature type="modified residue" description="N6-(pyridoxal phosphate)lysine" evidence="6 7">
    <location>
        <position position="211"/>
    </location>
</feature>
<dbReference type="GO" id="GO:0030170">
    <property type="term" value="F:pyridoxal phosphate binding"/>
    <property type="evidence" value="ECO:0007669"/>
    <property type="project" value="UniProtKB-UniRule"/>
</dbReference>
<keyword evidence="6" id="KW-0028">Amino-acid biosynthesis</keyword>
<comment type="function">
    <text evidence="6">Catalyzes the formation of L-homocysteine from O-succinyl-L-homoserine (OSHS) and hydrogen sulfide.</text>
</comment>
<dbReference type="EC" id="2.5.1.-" evidence="6"/>